<dbReference type="EMBL" id="FNBA01000001">
    <property type="protein sequence ID" value="SDE41077.1"/>
    <property type="molecule type" value="Genomic_DNA"/>
</dbReference>
<proteinExistence type="predicted"/>
<dbReference type="Gene3D" id="3.40.50.410">
    <property type="entry name" value="von Willebrand factor, type A domain"/>
    <property type="match status" value="1"/>
</dbReference>
<organism evidence="2 3">
    <name type="scientific">Ulvibacter litoralis</name>
    <dbReference type="NCBI Taxonomy" id="227084"/>
    <lineage>
        <taxon>Bacteria</taxon>
        <taxon>Pseudomonadati</taxon>
        <taxon>Bacteroidota</taxon>
        <taxon>Flavobacteriia</taxon>
        <taxon>Flavobacteriales</taxon>
        <taxon>Flavobacteriaceae</taxon>
        <taxon>Ulvibacter</taxon>
    </lineage>
</organism>
<keyword evidence="3" id="KW-1185">Reference proteome</keyword>
<protein>
    <recommendedName>
        <fullName evidence="1">DUF58 domain-containing protein</fullName>
    </recommendedName>
</protein>
<dbReference type="SUPFAM" id="SSF53300">
    <property type="entry name" value="vWA-like"/>
    <property type="match status" value="1"/>
</dbReference>
<gene>
    <name evidence="2" type="ORF">SAMN05421855_101482</name>
</gene>
<name>A0A1G7CP20_9FLAO</name>
<feature type="domain" description="DUF58" evidence="1">
    <location>
        <begin position="80"/>
        <end position="302"/>
    </location>
</feature>
<dbReference type="InterPro" id="IPR002881">
    <property type="entry name" value="DUF58"/>
</dbReference>
<evidence type="ECO:0000259" key="1">
    <source>
        <dbReference type="Pfam" id="PF01882"/>
    </source>
</evidence>
<dbReference type="PANTHER" id="PTHR33608:SF7">
    <property type="entry name" value="DUF58 DOMAIN-CONTAINING PROTEIN"/>
    <property type="match status" value="1"/>
</dbReference>
<evidence type="ECO:0000313" key="2">
    <source>
        <dbReference type="EMBL" id="SDE41077.1"/>
    </source>
</evidence>
<reference evidence="2 3" key="1">
    <citation type="submission" date="2016-10" db="EMBL/GenBank/DDBJ databases">
        <authorList>
            <person name="de Groot N.N."/>
        </authorList>
    </citation>
    <scope>NUCLEOTIDE SEQUENCE [LARGE SCALE GENOMIC DNA]</scope>
    <source>
        <strain evidence="2 3">DSM 16195</strain>
    </source>
</reference>
<dbReference type="STRING" id="227084.SAMN05421855_101482"/>
<evidence type="ECO:0000313" key="3">
    <source>
        <dbReference type="Proteomes" id="UP000199321"/>
    </source>
</evidence>
<accession>A0A1G7CP20</accession>
<dbReference type="PANTHER" id="PTHR33608">
    <property type="entry name" value="BLL2464 PROTEIN"/>
    <property type="match status" value="1"/>
</dbReference>
<dbReference type="AlphaFoldDB" id="A0A1G7CP20"/>
<dbReference type="InterPro" id="IPR036465">
    <property type="entry name" value="vWFA_dom_sf"/>
</dbReference>
<dbReference type="Proteomes" id="UP000199321">
    <property type="component" value="Unassembled WGS sequence"/>
</dbReference>
<sequence>MENCCLVQEIIYKKNKTNYSPLTTHKSRYKEDNLMNIDKEINEIVGFKHLELLATQVVEGFISGLHKSPFHGFSAEFAEHKTYNNGESTKHIDWKLFAKTDKLYTKRYEEETNLRCHLIIDNSSSMHYPALKEQGINSLNKIGFSVLASAAIMNLLKRQRDAVGMSIYSDTYEFYSSEKGSERHHQMLLAQLNNAVVASKTQVQTKTYSHLHLIAEKLKRRSLVFLFTDMFESDAEAEKLFEALQHLKYNKHEVVLFHTFDKEKELQFDFTNRPKRFIDVETGEFVNLYADTIKEQYETAVQTYFTDLELKCAQYRIKYVPTNINESFNKILTTYLVERQKFG</sequence>
<dbReference type="Pfam" id="PF01882">
    <property type="entry name" value="DUF58"/>
    <property type="match status" value="1"/>
</dbReference>